<organism evidence="1 2">
    <name type="scientific">Colletotrichum navitas</name>
    <dbReference type="NCBI Taxonomy" id="681940"/>
    <lineage>
        <taxon>Eukaryota</taxon>
        <taxon>Fungi</taxon>
        <taxon>Dikarya</taxon>
        <taxon>Ascomycota</taxon>
        <taxon>Pezizomycotina</taxon>
        <taxon>Sordariomycetes</taxon>
        <taxon>Hypocreomycetidae</taxon>
        <taxon>Glomerellales</taxon>
        <taxon>Glomerellaceae</taxon>
        <taxon>Colletotrichum</taxon>
        <taxon>Colletotrichum graminicola species complex</taxon>
    </lineage>
</organism>
<dbReference type="Proteomes" id="UP001230504">
    <property type="component" value="Unassembled WGS sequence"/>
</dbReference>
<comment type="caution">
    <text evidence="1">The sequence shown here is derived from an EMBL/GenBank/DDBJ whole genome shotgun (WGS) entry which is preliminary data.</text>
</comment>
<keyword evidence="2" id="KW-1185">Reference proteome</keyword>
<dbReference type="EMBL" id="JAHLJV010000180">
    <property type="protein sequence ID" value="KAK1565898.1"/>
    <property type="molecule type" value="Genomic_DNA"/>
</dbReference>
<evidence type="ECO:0000313" key="1">
    <source>
        <dbReference type="EMBL" id="KAK1565898.1"/>
    </source>
</evidence>
<name>A0AAD8PJI8_9PEZI</name>
<reference evidence="1" key="1">
    <citation type="submission" date="2021-06" db="EMBL/GenBank/DDBJ databases">
        <title>Comparative genomics, transcriptomics and evolutionary studies reveal genomic signatures of adaptation to plant cell wall in hemibiotrophic fungi.</title>
        <authorList>
            <consortium name="DOE Joint Genome Institute"/>
            <person name="Baroncelli R."/>
            <person name="Diaz J.F."/>
            <person name="Benocci T."/>
            <person name="Peng M."/>
            <person name="Battaglia E."/>
            <person name="Haridas S."/>
            <person name="Andreopoulos W."/>
            <person name="Labutti K."/>
            <person name="Pangilinan J."/>
            <person name="Floch G.L."/>
            <person name="Makela M.R."/>
            <person name="Henrissat B."/>
            <person name="Grigoriev I.V."/>
            <person name="Crouch J.A."/>
            <person name="De Vries R.P."/>
            <person name="Sukno S.A."/>
            <person name="Thon M.R."/>
        </authorList>
    </citation>
    <scope>NUCLEOTIDE SEQUENCE</scope>
    <source>
        <strain evidence="1">CBS 125086</strain>
    </source>
</reference>
<accession>A0AAD8PJI8</accession>
<evidence type="ECO:0000313" key="2">
    <source>
        <dbReference type="Proteomes" id="UP001230504"/>
    </source>
</evidence>
<dbReference type="RefSeq" id="XP_060407151.1">
    <property type="nucleotide sequence ID" value="XM_060560477.1"/>
</dbReference>
<dbReference type="AlphaFoldDB" id="A0AAD8PJI8"/>
<dbReference type="GeneID" id="85444717"/>
<proteinExistence type="predicted"/>
<protein>
    <submittedName>
        <fullName evidence="1">Uncharacterized protein</fullName>
    </submittedName>
</protein>
<sequence length="153" mass="16527">MTLGILGQTDLPESIVIRKYGMVVDDANVLFGLVSKSNKLLSSSGNASGRALPEKFSTQTFRVCQGAAKDDSMVVAWAEDDGTIELSGGNPVEYESSSSSGGHSVMRLRHLNSTPLDIGEWERLQSFTRLWKRLGCTIREADSALTAISKKSS</sequence>
<gene>
    <name evidence="1" type="ORF">LY79DRAFT_585158</name>
</gene>